<accession>A0A2R6S0F3</accession>
<evidence type="ECO:0000256" key="3">
    <source>
        <dbReference type="ARBA" id="ARBA00022741"/>
    </source>
</evidence>
<comment type="caution">
    <text evidence="7">The sequence shown here is derived from an EMBL/GenBank/DDBJ whole genome shotgun (WGS) entry which is preliminary data.</text>
</comment>
<dbReference type="EMBL" id="NKQK01000001">
    <property type="protein sequence ID" value="PSS35750.1"/>
    <property type="molecule type" value="Genomic_DNA"/>
</dbReference>
<reference evidence="8" key="2">
    <citation type="journal article" date="2018" name="BMC Genomics">
        <title>A manually annotated Actinidia chinensis var. chinensis (kiwifruit) genome highlights the challenges associated with draft genomes and gene prediction in plants.</title>
        <authorList>
            <person name="Pilkington S.M."/>
            <person name="Crowhurst R."/>
            <person name="Hilario E."/>
            <person name="Nardozza S."/>
            <person name="Fraser L."/>
            <person name="Peng Y."/>
            <person name="Gunaseelan K."/>
            <person name="Simpson R."/>
            <person name="Tahir J."/>
            <person name="Deroles S.C."/>
            <person name="Templeton K."/>
            <person name="Luo Z."/>
            <person name="Davy M."/>
            <person name="Cheng C."/>
            <person name="McNeilage M."/>
            <person name="Scaglione D."/>
            <person name="Liu Y."/>
            <person name="Zhang Q."/>
            <person name="Datson P."/>
            <person name="De Silva N."/>
            <person name="Gardiner S.E."/>
            <person name="Bassett H."/>
            <person name="Chagne D."/>
            <person name="McCallum J."/>
            <person name="Dzierzon H."/>
            <person name="Deng C."/>
            <person name="Wang Y.Y."/>
            <person name="Barron L."/>
            <person name="Manako K."/>
            <person name="Bowen J."/>
            <person name="Foster T.M."/>
            <person name="Erridge Z.A."/>
            <person name="Tiffin H."/>
            <person name="Waite C.N."/>
            <person name="Davies K.M."/>
            <person name="Grierson E.P."/>
            <person name="Laing W.A."/>
            <person name="Kirk R."/>
            <person name="Chen X."/>
            <person name="Wood M."/>
            <person name="Montefiori M."/>
            <person name="Brummell D.A."/>
            <person name="Schwinn K.E."/>
            <person name="Catanach A."/>
            <person name="Fullerton C."/>
            <person name="Li D."/>
            <person name="Meiyalaghan S."/>
            <person name="Nieuwenhuizen N."/>
            <person name="Read N."/>
            <person name="Prakash R."/>
            <person name="Hunter D."/>
            <person name="Zhang H."/>
            <person name="McKenzie M."/>
            <person name="Knabel M."/>
            <person name="Harris A."/>
            <person name="Allan A.C."/>
            <person name="Gleave A."/>
            <person name="Chen A."/>
            <person name="Janssen B.J."/>
            <person name="Plunkett B."/>
            <person name="Ampomah-Dwamena C."/>
            <person name="Voogd C."/>
            <person name="Leif D."/>
            <person name="Lafferty D."/>
            <person name="Souleyre E.J.F."/>
            <person name="Varkonyi-Gasic E."/>
            <person name="Gambi F."/>
            <person name="Hanley J."/>
            <person name="Yao J.L."/>
            <person name="Cheung J."/>
            <person name="David K.M."/>
            <person name="Warren B."/>
            <person name="Marsh K."/>
            <person name="Snowden K.C."/>
            <person name="Lin-Wang K."/>
            <person name="Brian L."/>
            <person name="Martinez-Sanchez M."/>
            <person name="Wang M."/>
            <person name="Ileperuma N."/>
            <person name="Macnee N."/>
            <person name="Campin R."/>
            <person name="McAtee P."/>
            <person name="Drummond R.S.M."/>
            <person name="Espley R.V."/>
            <person name="Ireland H.S."/>
            <person name="Wu R."/>
            <person name="Atkinson R.G."/>
            <person name="Karunairetnam S."/>
            <person name="Bulley S."/>
            <person name="Chunkath S."/>
            <person name="Hanley Z."/>
            <person name="Storey R."/>
            <person name="Thrimawithana A.H."/>
            <person name="Thomson S."/>
            <person name="David C."/>
            <person name="Testolin R."/>
            <person name="Huang H."/>
            <person name="Hellens R.P."/>
            <person name="Schaffer R.J."/>
        </authorList>
    </citation>
    <scope>NUCLEOTIDE SEQUENCE [LARGE SCALE GENOMIC DNA]</scope>
    <source>
        <strain evidence="8">cv. Red5</strain>
    </source>
</reference>
<evidence type="ECO:0000256" key="2">
    <source>
        <dbReference type="ARBA" id="ARBA00022679"/>
    </source>
</evidence>
<dbReference type="InterPro" id="IPR000719">
    <property type="entry name" value="Prot_kinase_dom"/>
</dbReference>
<evidence type="ECO:0000259" key="6">
    <source>
        <dbReference type="PROSITE" id="PS50011"/>
    </source>
</evidence>
<keyword evidence="4 7" id="KW-0418">Kinase</keyword>
<dbReference type="Gramene" id="PSS35750">
    <property type="protein sequence ID" value="PSS35750"/>
    <property type="gene ID" value="CEY00_Acc00362"/>
</dbReference>
<dbReference type="OMA" id="RIKEACM"/>
<reference evidence="7 8" key="1">
    <citation type="submission" date="2017-07" db="EMBL/GenBank/DDBJ databases">
        <title>An improved, manually edited Actinidia chinensis var. chinensis (kiwifruit) genome highlights the challenges associated with draft genomes and gene prediction in plants.</title>
        <authorList>
            <person name="Pilkington S."/>
            <person name="Crowhurst R."/>
            <person name="Hilario E."/>
            <person name="Nardozza S."/>
            <person name="Fraser L."/>
            <person name="Peng Y."/>
            <person name="Gunaseelan K."/>
            <person name="Simpson R."/>
            <person name="Tahir J."/>
            <person name="Deroles S."/>
            <person name="Templeton K."/>
            <person name="Luo Z."/>
            <person name="Davy M."/>
            <person name="Cheng C."/>
            <person name="Mcneilage M."/>
            <person name="Scaglione D."/>
            <person name="Liu Y."/>
            <person name="Zhang Q."/>
            <person name="Datson P."/>
            <person name="De Silva N."/>
            <person name="Gardiner S."/>
            <person name="Bassett H."/>
            <person name="Chagne D."/>
            <person name="Mccallum J."/>
            <person name="Dzierzon H."/>
            <person name="Deng C."/>
            <person name="Wang Y.-Y."/>
            <person name="Barron N."/>
            <person name="Manako K."/>
            <person name="Bowen J."/>
            <person name="Foster T."/>
            <person name="Erridge Z."/>
            <person name="Tiffin H."/>
            <person name="Waite C."/>
            <person name="Davies K."/>
            <person name="Grierson E."/>
            <person name="Laing W."/>
            <person name="Kirk R."/>
            <person name="Chen X."/>
            <person name="Wood M."/>
            <person name="Montefiori M."/>
            <person name="Brummell D."/>
            <person name="Schwinn K."/>
            <person name="Catanach A."/>
            <person name="Fullerton C."/>
            <person name="Li D."/>
            <person name="Meiyalaghan S."/>
            <person name="Nieuwenhuizen N."/>
            <person name="Read N."/>
            <person name="Prakash R."/>
            <person name="Hunter D."/>
            <person name="Zhang H."/>
            <person name="Mckenzie M."/>
            <person name="Knabel M."/>
            <person name="Harris A."/>
            <person name="Allan A."/>
            <person name="Chen A."/>
            <person name="Janssen B."/>
            <person name="Plunkett B."/>
            <person name="Dwamena C."/>
            <person name="Voogd C."/>
            <person name="Leif D."/>
            <person name="Lafferty D."/>
            <person name="Souleyre E."/>
            <person name="Varkonyi-Gasic E."/>
            <person name="Gambi F."/>
            <person name="Hanley J."/>
            <person name="Yao J.-L."/>
            <person name="Cheung J."/>
            <person name="David K."/>
            <person name="Warren B."/>
            <person name="Marsh K."/>
            <person name="Snowden K."/>
            <person name="Lin-Wang K."/>
            <person name="Brian L."/>
            <person name="Martinez-Sanchez M."/>
            <person name="Wang M."/>
            <person name="Ileperuma N."/>
            <person name="Macnee N."/>
            <person name="Campin R."/>
            <person name="Mcatee P."/>
            <person name="Drummond R."/>
            <person name="Espley R."/>
            <person name="Ireland H."/>
            <person name="Wu R."/>
            <person name="Atkinson R."/>
            <person name="Karunairetnam S."/>
            <person name="Bulley S."/>
            <person name="Chunkath S."/>
            <person name="Hanley Z."/>
            <person name="Storey R."/>
            <person name="Thrimawithana A."/>
            <person name="Thomson S."/>
            <person name="David C."/>
            <person name="Testolin R."/>
        </authorList>
    </citation>
    <scope>NUCLEOTIDE SEQUENCE [LARGE SCALE GENOMIC DNA]</scope>
    <source>
        <strain evidence="8">cv. Red5</strain>
        <tissue evidence="7">Young leaf</tissue>
    </source>
</reference>
<keyword evidence="5" id="KW-0067">ATP-binding</keyword>
<name>A0A2R6S0F3_ACTCC</name>
<dbReference type="Proteomes" id="UP000241394">
    <property type="component" value="Chromosome LG1"/>
</dbReference>
<proteinExistence type="predicted"/>
<organism evidence="7 8">
    <name type="scientific">Actinidia chinensis var. chinensis</name>
    <name type="common">Chinese soft-hair kiwi</name>
    <dbReference type="NCBI Taxonomy" id="1590841"/>
    <lineage>
        <taxon>Eukaryota</taxon>
        <taxon>Viridiplantae</taxon>
        <taxon>Streptophyta</taxon>
        <taxon>Embryophyta</taxon>
        <taxon>Tracheophyta</taxon>
        <taxon>Spermatophyta</taxon>
        <taxon>Magnoliopsida</taxon>
        <taxon>eudicotyledons</taxon>
        <taxon>Gunneridae</taxon>
        <taxon>Pentapetalae</taxon>
        <taxon>asterids</taxon>
        <taxon>Ericales</taxon>
        <taxon>Actinidiaceae</taxon>
        <taxon>Actinidia</taxon>
    </lineage>
</organism>
<dbReference type="PANTHER" id="PTHR24055">
    <property type="entry name" value="MITOGEN-ACTIVATED PROTEIN KINASE"/>
    <property type="match status" value="1"/>
</dbReference>
<dbReference type="Gene3D" id="3.30.200.20">
    <property type="entry name" value="Phosphorylase Kinase, domain 1"/>
    <property type="match status" value="1"/>
</dbReference>
<gene>
    <name evidence="7" type="ORF">CEY00_Acc00362</name>
</gene>
<keyword evidence="8" id="KW-1185">Reference proteome</keyword>
<dbReference type="PROSITE" id="PS50011">
    <property type="entry name" value="PROTEIN_KINASE_DOM"/>
    <property type="match status" value="1"/>
</dbReference>
<evidence type="ECO:0000256" key="1">
    <source>
        <dbReference type="ARBA" id="ARBA00022527"/>
    </source>
</evidence>
<dbReference type="STRING" id="1590841.A0A2R6S0F3"/>
<dbReference type="Pfam" id="PF00069">
    <property type="entry name" value="Pkinase"/>
    <property type="match status" value="1"/>
</dbReference>
<evidence type="ECO:0000256" key="4">
    <source>
        <dbReference type="ARBA" id="ARBA00022777"/>
    </source>
</evidence>
<dbReference type="GO" id="GO:0005524">
    <property type="term" value="F:ATP binding"/>
    <property type="evidence" value="ECO:0007669"/>
    <property type="project" value="UniProtKB-KW"/>
</dbReference>
<sequence>MTEYVVMRWYRPPELLLNSSDYTAAIDVWSVGFIFMELMVRKPLFPGKDHVNQLRLLMELIGTPSDVELGCLNDTAKTYIRQLPPFPRKPFTEKYPDVNPTAMDLFEKMLTLTRTTVKDALTHPYLETLHDINDEPTCMTPFSFESEQHALTEEQIRELIYREALAFSSKYRLM</sequence>
<keyword evidence="3" id="KW-0547">Nucleotide-binding</keyword>
<dbReference type="InterPro" id="IPR011009">
    <property type="entry name" value="Kinase-like_dom_sf"/>
</dbReference>
<dbReference type="InParanoid" id="A0A2R6S0F3"/>
<feature type="domain" description="Protein kinase" evidence="6">
    <location>
        <begin position="1"/>
        <end position="126"/>
    </location>
</feature>
<dbReference type="FunFam" id="1.10.510.10:FF:000624">
    <property type="entry name" value="Mitogen-activated protein kinase"/>
    <property type="match status" value="1"/>
</dbReference>
<keyword evidence="1" id="KW-0723">Serine/threonine-protein kinase</keyword>
<dbReference type="OrthoDB" id="1926123at2759"/>
<evidence type="ECO:0000313" key="8">
    <source>
        <dbReference type="Proteomes" id="UP000241394"/>
    </source>
</evidence>
<evidence type="ECO:0000313" key="7">
    <source>
        <dbReference type="EMBL" id="PSS35750.1"/>
    </source>
</evidence>
<dbReference type="AlphaFoldDB" id="A0A2R6S0F3"/>
<dbReference type="SUPFAM" id="SSF56112">
    <property type="entry name" value="Protein kinase-like (PK-like)"/>
    <property type="match status" value="1"/>
</dbReference>
<dbReference type="GO" id="GO:0004674">
    <property type="term" value="F:protein serine/threonine kinase activity"/>
    <property type="evidence" value="ECO:0007669"/>
    <property type="project" value="UniProtKB-KW"/>
</dbReference>
<evidence type="ECO:0000256" key="5">
    <source>
        <dbReference type="ARBA" id="ARBA00022840"/>
    </source>
</evidence>
<keyword evidence="2" id="KW-0808">Transferase</keyword>
<protein>
    <submittedName>
        <fullName evidence="7">Mitogen-activated protein kinase</fullName>
    </submittedName>
</protein>
<dbReference type="InterPro" id="IPR050117">
    <property type="entry name" value="MAPK"/>
</dbReference>
<dbReference type="Gene3D" id="1.10.510.10">
    <property type="entry name" value="Transferase(Phosphotransferase) domain 1"/>
    <property type="match status" value="1"/>
</dbReference>